<dbReference type="EMBL" id="AZGM01000110">
    <property type="protein sequence ID" value="KRM25805.1"/>
    <property type="molecule type" value="Genomic_DNA"/>
</dbReference>
<keyword evidence="3" id="KW-1015">Disulfide bond</keyword>
<keyword evidence="2" id="KW-0049">Antioxidant</keyword>
<dbReference type="Pfam" id="PF00578">
    <property type="entry name" value="AhpC-TSA"/>
    <property type="match status" value="1"/>
</dbReference>
<dbReference type="RefSeq" id="WP_047767282.1">
    <property type="nucleotide sequence ID" value="NZ_AZGM01000110.1"/>
</dbReference>
<proteinExistence type="predicted"/>
<organism evidence="6 7">
    <name type="scientific">Limosilactobacillus panis DSM 6035</name>
    <dbReference type="NCBI Taxonomy" id="1423782"/>
    <lineage>
        <taxon>Bacteria</taxon>
        <taxon>Bacillati</taxon>
        <taxon>Bacillota</taxon>
        <taxon>Bacilli</taxon>
        <taxon>Lactobacillales</taxon>
        <taxon>Lactobacillaceae</taxon>
        <taxon>Limosilactobacillus</taxon>
    </lineage>
</organism>
<dbReference type="PATRIC" id="fig|1423782.4.peg.661"/>
<dbReference type="OrthoDB" id="9781543at2"/>
<evidence type="ECO:0000256" key="2">
    <source>
        <dbReference type="ARBA" id="ARBA00022862"/>
    </source>
</evidence>
<dbReference type="InterPro" id="IPR050455">
    <property type="entry name" value="Tpx_Peroxidase_subfamily"/>
</dbReference>
<evidence type="ECO:0000256" key="3">
    <source>
        <dbReference type="ARBA" id="ARBA00023157"/>
    </source>
</evidence>
<dbReference type="PANTHER" id="PTHR43110">
    <property type="entry name" value="THIOL PEROXIDASE"/>
    <property type="match status" value="1"/>
</dbReference>
<dbReference type="InterPro" id="IPR002065">
    <property type="entry name" value="TPX"/>
</dbReference>
<dbReference type="SUPFAM" id="SSF52833">
    <property type="entry name" value="Thioredoxin-like"/>
    <property type="match status" value="1"/>
</dbReference>
<evidence type="ECO:0000259" key="5">
    <source>
        <dbReference type="PROSITE" id="PS51352"/>
    </source>
</evidence>
<name>A0A0R1X7S5_9LACO</name>
<dbReference type="PROSITE" id="PS51352">
    <property type="entry name" value="THIOREDOXIN_2"/>
    <property type="match status" value="1"/>
</dbReference>
<dbReference type="STRING" id="1423782.FD32_GL000636"/>
<dbReference type="InterPro" id="IPR036249">
    <property type="entry name" value="Thioredoxin-like_sf"/>
</dbReference>
<keyword evidence="1 6" id="KW-0560">Oxidoreductase</keyword>
<gene>
    <name evidence="6" type="ORF">FD32_GL000636</name>
</gene>
<dbReference type="Proteomes" id="UP000051412">
    <property type="component" value="Unassembled WGS sequence"/>
</dbReference>
<evidence type="ECO:0000313" key="7">
    <source>
        <dbReference type="Proteomes" id="UP000051412"/>
    </source>
</evidence>
<evidence type="ECO:0000256" key="4">
    <source>
        <dbReference type="ARBA" id="ARBA00023284"/>
    </source>
</evidence>
<reference evidence="6 7" key="1">
    <citation type="journal article" date="2015" name="Genome Announc.">
        <title>Expanding the biotechnology potential of lactobacilli through comparative genomics of 213 strains and associated genera.</title>
        <authorList>
            <person name="Sun Z."/>
            <person name="Harris H.M."/>
            <person name="McCann A."/>
            <person name="Guo C."/>
            <person name="Argimon S."/>
            <person name="Zhang W."/>
            <person name="Yang X."/>
            <person name="Jeffery I.B."/>
            <person name="Cooney J.C."/>
            <person name="Kagawa T.F."/>
            <person name="Liu W."/>
            <person name="Song Y."/>
            <person name="Salvetti E."/>
            <person name="Wrobel A."/>
            <person name="Rasinkangas P."/>
            <person name="Parkhill J."/>
            <person name="Rea M.C."/>
            <person name="O'Sullivan O."/>
            <person name="Ritari J."/>
            <person name="Douillard F.P."/>
            <person name="Paul Ross R."/>
            <person name="Yang R."/>
            <person name="Briner A.E."/>
            <person name="Felis G.E."/>
            <person name="de Vos W.M."/>
            <person name="Barrangou R."/>
            <person name="Klaenhammer T.R."/>
            <person name="Caufield P.W."/>
            <person name="Cui Y."/>
            <person name="Zhang H."/>
            <person name="O'Toole P.W."/>
        </authorList>
    </citation>
    <scope>NUCLEOTIDE SEQUENCE [LARGE SCALE GENOMIC DNA]</scope>
    <source>
        <strain evidence="6 7">DSM 6035</strain>
    </source>
</reference>
<keyword evidence="7" id="KW-1185">Reference proteome</keyword>
<keyword evidence="1 6" id="KW-0575">Peroxidase</keyword>
<accession>A0A0R1X7S5</accession>
<dbReference type="AlphaFoldDB" id="A0A0R1X7S5"/>
<dbReference type="PANTHER" id="PTHR43110:SF1">
    <property type="entry name" value="THIOL PEROXIDASE"/>
    <property type="match status" value="1"/>
</dbReference>
<evidence type="ECO:0000313" key="6">
    <source>
        <dbReference type="EMBL" id="KRM25805.1"/>
    </source>
</evidence>
<dbReference type="InterPro" id="IPR000866">
    <property type="entry name" value="AhpC/TSA"/>
</dbReference>
<dbReference type="NCBIfam" id="NF001808">
    <property type="entry name" value="PRK00522.1"/>
    <property type="match status" value="1"/>
</dbReference>
<dbReference type="GO" id="GO:0008379">
    <property type="term" value="F:thioredoxin peroxidase activity"/>
    <property type="evidence" value="ECO:0007669"/>
    <property type="project" value="InterPro"/>
</dbReference>
<sequence length="164" mass="18608">MEITINGEARQLVGNPPAVGEEFPHFKVYDKNDEKIKTRQLLGKVTLLSVVPNINTPVCSIQTKHFNSTMDQFPDVNFLTISTNTIEDQQKWCAAEGVKHMQLASDKDESFGYESKLLIPDEGILARSVWILDQNGKIVYREILKELTDEPNYDQALSELKKLV</sequence>
<evidence type="ECO:0000256" key="1">
    <source>
        <dbReference type="ARBA" id="ARBA00022559"/>
    </source>
</evidence>
<feature type="domain" description="Thioredoxin" evidence="5">
    <location>
        <begin position="17"/>
        <end position="164"/>
    </location>
</feature>
<protein>
    <submittedName>
        <fullName evidence="6">Thiol peroxidase</fullName>
    </submittedName>
</protein>
<keyword evidence="4" id="KW-0676">Redox-active center</keyword>
<dbReference type="Gene3D" id="3.40.30.10">
    <property type="entry name" value="Glutaredoxin"/>
    <property type="match status" value="1"/>
</dbReference>
<dbReference type="InterPro" id="IPR013766">
    <property type="entry name" value="Thioredoxin_domain"/>
</dbReference>
<dbReference type="CDD" id="cd03014">
    <property type="entry name" value="PRX_Atyp2cys"/>
    <property type="match status" value="1"/>
</dbReference>
<comment type="caution">
    <text evidence="6">The sequence shown here is derived from an EMBL/GenBank/DDBJ whole genome shotgun (WGS) entry which is preliminary data.</text>
</comment>